<dbReference type="AlphaFoldDB" id="A0A895YDM4"/>
<proteinExistence type="predicted"/>
<dbReference type="PROSITE" id="PS51257">
    <property type="entry name" value="PROKAR_LIPOPROTEIN"/>
    <property type="match status" value="1"/>
</dbReference>
<feature type="signal peptide" evidence="1">
    <location>
        <begin position="1"/>
        <end position="24"/>
    </location>
</feature>
<evidence type="ECO:0000313" key="2">
    <source>
        <dbReference type="EMBL" id="QSB14272.1"/>
    </source>
</evidence>
<protein>
    <recommendedName>
        <fullName evidence="4">DUF3887 domain-containing protein</fullName>
    </recommendedName>
</protein>
<reference evidence="2" key="1">
    <citation type="submission" date="2021-02" db="EMBL/GenBank/DDBJ databases">
        <title>Natrosporangium hydrolyticum gen. nov., sp. nov, a haloalkaliphilic actinobacterium from a soda solonchak soil.</title>
        <authorList>
            <person name="Sorokin D.Y."/>
            <person name="Khijniak T.V."/>
            <person name="Zakharycheva A.P."/>
            <person name="Boueva O.V."/>
            <person name="Ariskina E.V."/>
            <person name="Hahnke R.L."/>
            <person name="Bunk B."/>
            <person name="Sproer C."/>
            <person name="Schumann P."/>
            <person name="Evtushenko L.I."/>
            <person name="Kublanov I.V."/>
        </authorList>
    </citation>
    <scope>NUCLEOTIDE SEQUENCE</scope>
    <source>
        <strain evidence="2">DSM 106523</strain>
    </source>
</reference>
<dbReference type="RefSeq" id="WP_239676396.1">
    <property type="nucleotide sequence ID" value="NZ_CP070499.1"/>
</dbReference>
<organism evidence="2 3">
    <name type="scientific">Natronosporangium hydrolyticum</name>
    <dbReference type="NCBI Taxonomy" id="2811111"/>
    <lineage>
        <taxon>Bacteria</taxon>
        <taxon>Bacillati</taxon>
        <taxon>Actinomycetota</taxon>
        <taxon>Actinomycetes</taxon>
        <taxon>Micromonosporales</taxon>
        <taxon>Micromonosporaceae</taxon>
        <taxon>Natronosporangium</taxon>
    </lineage>
</organism>
<evidence type="ECO:0000256" key="1">
    <source>
        <dbReference type="SAM" id="SignalP"/>
    </source>
</evidence>
<keyword evidence="1" id="KW-0732">Signal</keyword>
<accession>A0A895YDM4</accession>
<dbReference type="EMBL" id="CP070499">
    <property type="protein sequence ID" value="QSB14272.1"/>
    <property type="molecule type" value="Genomic_DNA"/>
</dbReference>
<sequence length="263" mass="28597">MKPRRLATLAVVGALLAGALTACRADPSVAAYVDGAQITEAEVDEAVGEIADLLSADLDQGLAQFQEMLDQQVAQDDEFDTADAESQYQEYASEQQGQLAEQMQALRTWVVEMRVLTEAANQYADELEITIPAGDPAGMAQELGLPADFAFVAVVADYDAVRSQLQGTLEPAEPTEADKREVYDNLVAEGHTQEPYESVQQVLTAEVLAEPVAMRNLFEEIVNGVEITLNPRYDLQFRIEVQLFGVESWLTVSLGDPAVAEVS</sequence>
<keyword evidence="3" id="KW-1185">Reference proteome</keyword>
<dbReference type="Proteomes" id="UP000662857">
    <property type="component" value="Chromosome"/>
</dbReference>
<evidence type="ECO:0008006" key="4">
    <source>
        <dbReference type="Google" id="ProtNLM"/>
    </source>
</evidence>
<gene>
    <name evidence="2" type="ORF">JQS43_22620</name>
</gene>
<name>A0A895YDM4_9ACTN</name>
<dbReference type="KEGG" id="nhy:JQS43_22620"/>
<evidence type="ECO:0000313" key="3">
    <source>
        <dbReference type="Proteomes" id="UP000662857"/>
    </source>
</evidence>
<feature type="chain" id="PRO_5034697346" description="DUF3887 domain-containing protein" evidence="1">
    <location>
        <begin position="25"/>
        <end position="263"/>
    </location>
</feature>